<gene>
    <name evidence="7" type="ORF">AKO1_008042</name>
</gene>
<dbReference type="SUPFAM" id="SSF53098">
    <property type="entry name" value="Ribonuclease H-like"/>
    <property type="match status" value="1"/>
</dbReference>
<feature type="region of interest" description="Disordered" evidence="5">
    <location>
        <begin position="846"/>
        <end position="901"/>
    </location>
</feature>
<dbReference type="Pfam" id="PF17674">
    <property type="entry name" value="HHH_9"/>
    <property type="match status" value="1"/>
</dbReference>
<feature type="region of interest" description="Disordered" evidence="5">
    <location>
        <begin position="362"/>
        <end position="384"/>
    </location>
</feature>
<dbReference type="Pfam" id="PF14635">
    <property type="entry name" value="HHH_7"/>
    <property type="match status" value="1"/>
</dbReference>
<dbReference type="Pfam" id="PF14633">
    <property type="entry name" value="SH2_2"/>
    <property type="match status" value="1"/>
</dbReference>
<dbReference type="InterPro" id="IPR035420">
    <property type="entry name" value="Spt6_SH2"/>
</dbReference>
<dbReference type="SUPFAM" id="SSF47781">
    <property type="entry name" value="RuvA domain 2-like"/>
    <property type="match status" value="1"/>
</dbReference>
<proteinExistence type="inferred from homology"/>
<comment type="caution">
    <text evidence="7">The sequence shown here is derived from an EMBL/GenBank/DDBJ whole genome shotgun (WGS) entry which is preliminary data.</text>
</comment>
<dbReference type="PANTHER" id="PTHR10145:SF6">
    <property type="entry name" value="TRANSCRIPTION ELONGATION FACTOR SPT6"/>
    <property type="match status" value="1"/>
</dbReference>
<dbReference type="SUPFAM" id="SSF50249">
    <property type="entry name" value="Nucleic acid-binding proteins"/>
    <property type="match status" value="1"/>
</dbReference>
<dbReference type="GO" id="GO:0034728">
    <property type="term" value="P:nucleosome organization"/>
    <property type="evidence" value="ECO:0007669"/>
    <property type="project" value="TreeGrafter"/>
</dbReference>
<dbReference type="AlphaFoldDB" id="A0AAW2YRB1"/>
<dbReference type="EMBL" id="JAOPGA020000512">
    <property type="protein sequence ID" value="KAL0479204.1"/>
    <property type="molecule type" value="Genomic_DNA"/>
</dbReference>
<evidence type="ECO:0000256" key="4">
    <source>
        <dbReference type="ARBA" id="ARBA00023242"/>
    </source>
</evidence>
<evidence type="ECO:0000256" key="5">
    <source>
        <dbReference type="SAM" id="MobiDB-lite"/>
    </source>
</evidence>
<keyword evidence="8" id="KW-1185">Reference proteome</keyword>
<dbReference type="Gene3D" id="1.10.150.850">
    <property type="entry name" value="Spt6, helix-hairpin-helix domain"/>
    <property type="match status" value="1"/>
</dbReference>
<name>A0AAW2YRB1_9EUKA</name>
<evidence type="ECO:0000256" key="3">
    <source>
        <dbReference type="ARBA" id="ARBA00023163"/>
    </source>
</evidence>
<dbReference type="InterPro" id="IPR012337">
    <property type="entry name" value="RNaseH-like_sf"/>
</dbReference>
<feature type="compositionally biased region" description="Polar residues" evidence="5">
    <location>
        <begin position="892"/>
        <end position="901"/>
    </location>
</feature>
<dbReference type="Gene3D" id="2.40.50.140">
    <property type="entry name" value="Nucleic acid-binding proteins"/>
    <property type="match status" value="1"/>
</dbReference>
<feature type="compositionally biased region" description="Basic and acidic residues" evidence="5">
    <location>
        <begin position="94"/>
        <end position="104"/>
    </location>
</feature>
<keyword evidence="3" id="KW-0804">Transcription</keyword>
<evidence type="ECO:0000256" key="1">
    <source>
        <dbReference type="ARBA" id="ARBA00004123"/>
    </source>
</evidence>
<dbReference type="Gene3D" id="1.10.10.2740">
    <property type="entry name" value="Spt6, Death-like domain"/>
    <property type="match status" value="1"/>
</dbReference>
<dbReference type="InterPro" id="IPR035018">
    <property type="entry name" value="Spt6_SH2_C"/>
</dbReference>
<dbReference type="CDD" id="cd09918">
    <property type="entry name" value="SH2_Nterm_SPT6_like"/>
    <property type="match status" value="1"/>
</dbReference>
<dbReference type="Pfam" id="PF14639">
    <property type="entry name" value="YqgF"/>
    <property type="match status" value="1"/>
</dbReference>
<dbReference type="CDD" id="cd09928">
    <property type="entry name" value="SH2_Cterm_SPT6_like"/>
    <property type="match status" value="1"/>
</dbReference>
<evidence type="ECO:0000313" key="8">
    <source>
        <dbReference type="Proteomes" id="UP001431209"/>
    </source>
</evidence>
<feature type="compositionally biased region" description="Basic residues" evidence="5">
    <location>
        <begin position="105"/>
        <end position="116"/>
    </location>
</feature>
<dbReference type="Gene3D" id="1.10.3500.10">
    <property type="entry name" value="Tex N-terminal region-like"/>
    <property type="match status" value="1"/>
</dbReference>
<dbReference type="PROSITE" id="PS50126">
    <property type="entry name" value="S1"/>
    <property type="match status" value="1"/>
</dbReference>
<dbReference type="SUPFAM" id="SSF55550">
    <property type="entry name" value="SH2 domain"/>
    <property type="match status" value="1"/>
</dbReference>
<keyword evidence="4" id="KW-0539">Nucleus</keyword>
<protein>
    <recommendedName>
        <fullName evidence="6">S1 motif domain-containing protein</fullName>
    </recommendedName>
</protein>
<dbReference type="InterPro" id="IPR041692">
    <property type="entry name" value="HHH_9"/>
</dbReference>
<reference evidence="7 8" key="1">
    <citation type="submission" date="2024-03" db="EMBL/GenBank/DDBJ databases">
        <title>The Acrasis kona genome and developmental transcriptomes reveal deep origins of eukaryotic multicellular pathways.</title>
        <authorList>
            <person name="Sheikh S."/>
            <person name="Fu C.-J."/>
            <person name="Brown M.W."/>
            <person name="Baldauf S.L."/>
        </authorList>
    </citation>
    <scope>NUCLEOTIDE SEQUENCE [LARGE SCALE GENOMIC DNA]</scope>
    <source>
        <strain evidence="7 8">ATCC MYA-3509</strain>
    </source>
</reference>
<dbReference type="PANTHER" id="PTHR10145">
    <property type="entry name" value="TRANSCRIPTION ELONGATION FACTOR SPT6"/>
    <property type="match status" value="1"/>
</dbReference>
<dbReference type="InterPro" id="IPR036860">
    <property type="entry name" value="SH2_dom_sf"/>
</dbReference>
<feature type="compositionally biased region" description="Low complexity" evidence="5">
    <location>
        <begin position="870"/>
        <end position="885"/>
    </location>
</feature>
<dbReference type="InterPro" id="IPR032706">
    <property type="entry name" value="Spt6_HHH"/>
</dbReference>
<dbReference type="GO" id="GO:0008023">
    <property type="term" value="C:transcription elongation factor complex"/>
    <property type="evidence" value="ECO:0007669"/>
    <property type="project" value="TreeGrafter"/>
</dbReference>
<dbReference type="Gene3D" id="3.30.420.140">
    <property type="entry name" value="YqgF/RNase H-like domain"/>
    <property type="match status" value="1"/>
</dbReference>
<dbReference type="GO" id="GO:0003676">
    <property type="term" value="F:nucleic acid binding"/>
    <property type="evidence" value="ECO:0007669"/>
    <property type="project" value="InterPro"/>
</dbReference>
<organism evidence="7 8">
    <name type="scientific">Acrasis kona</name>
    <dbReference type="NCBI Taxonomy" id="1008807"/>
    <lineage>
        <taxon>Eukaryota</taxon>
        <taxon>Discoba</taxon>
        <taxon>Heterolobosea</taxon>
        <taxon>Tetramitia</taxon>
        <taxon>Eutetramitia</taxon>
        <taxon>Acrasidae</taxon>
        <taxon>Acrasis</taxon>
    </lineage>
</organism>
<dbReference type="InterPro" id="IPR042066">
    <property type="entry name" value="Spt6_death-like"/>
</dbReference>
<sequence length="901" mass="103217">MFLSDRSDMLATEWNEQRRLIFKDVIGQLQIPLQQYIKNMYTKKAATIVGLKCESKLEDMLMSGPIGHDFDKWEPEKIDEDELNLIDDDQYDDQDQHHVHDSNHYRRKSNKPARPTKHRILSICPESEGDRVTFVMLDEDGIVLDTVIWNHMPASLLKLQNMHHENKTQWQKQVSDFIHLFRKHDPVDAIAICITGMNAVRTREIIEYLLKDIRKEHLPLEYVPDHIAKIYESSSKAKREFPNQSLMVKRAVSIGRFLNDPLTEIAGLFNDVDQDILMYKFHPLQDMLSKELLMQFLEKAFVRVVNKVGLDINRVTQHKHLQSTARFVSGWGPRKADYILKWVAGLPNSIIMQRRQLIHVAKKSDDANPSDDSNLDQDEKNKADDKSVQGILGRNVFYVCAGFIKVILSVPQIRAASMGGRDVTLDVLDNTRIHPESYTYAVDMAVDALDGVRDSQTHLYVEKAMKDPTKLDDLDLDAHAEHLLSVKKIRKHTTLKNIKAEFHCGFKDPRNTYRKLSDNEVFDYVTGESDQTLNRNIMVHAQVIRISERGIKLALTDNPNITGFMKLSHLDSRDPIVCDSRDEAIKKCKRLDIEEGAVVECVILEVQKDRYSVVLSMNPHDMANAKNKDFMTDVQVTPRDVIRTGGGNNQSSSSSNRQRIKRSINHPSFRNFDYQQAMEYLNQQGQVGNVVIRPSSKGYDHLTITYMFFNQQIINLDVVEKDKQDQNSLGRILLVSQKQYSDLDEIVYKCVEMELEHARKLMEHAKFSELSNSQIEQLLLREKSENPRGIPYRIGLSEKHPGKFTIFYVPSVKVKQQIVSLVPDGYRYNHRVFKDAVKLLNAFKKSNDGKGSASSAQNSSSSSSHHHRQGSSSSNHHSSSGASSSRTHDNNNGRSSSSRQW</sequence>
<dbReference type="InterPro" id="IPR037027">
    <property type="entry name" value="YqgF/RNaseH-like_dom_sf"/>
</dbReference>
<dbReference type="InterPro" id="IPR010994">
    <property type="entry name" value="RuvA_2-like"/>
</dbReference>
<evidence type="ECO:0000256" key="2">
    <source>
        <dbReference type="ARBA" id="ARBA00009253"/>
    </source>
</evidence>
<evidence type="ECO:0000313" key="7">
    <source>
        <dbReference type="EMBL" id="KAL0479204.1"/>
    </source>
</evidence>
<accession>A0AAW2YRB1</accession>
<dbReference type="InterPro" id="IPR023323">
    <property type="entry name" value="Tex-like_dom_sf"/>
</dbReference>
<comment type="similarity">
    <text evidence="2">Belongs to the SPT6 family.</text>
</comment>
<dbReference type="InterPro" id="IPR028231">
    <property type="entry name" value="Spt6_YqgF"/>
</dbReference>
<dbReference type="SMART" id="SM00316">
    <property type="entry name" value="S1"/>
    <property type="match status" value="1"/>
</dbReference>
<feature type="region of interest" description="Disordered" evidence="5">
    <location>
        <begin position="93"/>
        <end position="116"/>
    </location>
</feature>
<dbReference type="Proteomes" id="UP001431209">
    <property type="component" value="Unassembled WGS sequence"/>
</dbReference>
<dbReference type="InterPro" id="IPR017072">
    <property type="entry name" value="TF_Spt6"/>
</dbReference>
<feature type="region of interest" description="Disordered" evidence="5">
    <location>
        <begin position="640"/>
        <end position="659"/>
    </location>
</feature>
<dbReference type="GO" id="GO:0140673">
    <property type="term" value="P:transcription elongation-coupled chromatin remodeling"/>
    <property type="evidence" value="ECO:0007669"/>
    <property type="project" value="InterPro"/>
</dbReference>
<comment type="subcellular location">
    <subcellularLocation>
        <location evidence="1">Nucleus</location>
    </subcellularLocation>
</comment>
<dbReference type="InterPro" id="IPR035019">
    <property type="entry name" value="Spt6_SH2_N"/>
</dbReference>
<dbReference type="InterPro" id="IPR012340">
    <property type="entry name" value="NA-bd_OB-fold"/>
</dbReference>
<dbReference type="GO" id="GO:0042393">
    <property type="term" value="F:histone binding"/>
    <property type="evidence" value="ECO:0007669"/>
    <property type="project" value="TreeGrafter"/>
</dbReference>
<evidence type="ECO:0000259" key="6">
    <source>
        <dbReference type="PROSITE" id="PS50126"/>
    </source>
</evidence>
<feature type="compositionally biased region" description="Low complexity" evidence="5">
    <location>
        <begin position="852"/>
        <end position="863"/>
    </location>
</feature>
<dbReference type="Gene3D" id="3.30.505.10">
    <property type="entry name" value="SH2 domain"/>
    <property type="match status" value="2"/>
</dbReference>
<dbReference type="FunFam" id="1.10.10.2740:FF:000002">
    <property type="entry name" value="Transcription elongation factor Spt6"/>
    <property type="match status" value="1"/>
</dbReference>
<dbReference type="GO" id="GO:0031491">
    <property type="term" value="F:nucleosome binding"/>
    <property type="evidence" value="ECO:0007669"/>
    <property type="project" value="TreeGrafter"/>
</dbReference>
<feature type="domain" description="S1 motif" evidence="6">
    <location>
        <begin position="536"/>
        <end position="618"/>
    </location>
</feature>
<dbReference type="InterPro" id="IPR003029">
    <property type="entry name" value="S1_domain"/>
</dbReference>